<organism evidence="1 2">
    <name type="scientific">Autumnicola lenta</name>
    <dbReference type="NCBI Taxonomy" id="3075593"/>
    <lineage>
        <taxon>Bacteria</taxon>
        <taxon>Pseudomonadati</taxon>
        <taxon>Bacteroidota</taxon>
        <taxon>Flavobacteriia</taxon>
        <taxon>Flavobacteriales</taxon>
        <taxon>Flavobacteriaceae</taxon>
        <taxon>Autumnicola</taxon>
    </lineage>
</organism>
<evidence type="ECO:0000313" key="2">
    <source>
        <dbReference type="Proteomes" id="UP001245285"/>
    </source>
</evidence>
<accession>A0ABU3CHH1</accession>
<dbReference type="RefSeq" id="WP_311493984.1">
    <property type="nucleotide sequence ID" value="NZ_JAVRHO010000004.1"/>
</dbReference>
<dbReference type="Proteomes" id="UP001245285">
    <property type="component" value="Unassembled WGS sequence"/>
</dbReference>
<protein>
    <submittedName>
        <fullName evidence="1">Uncharacterized protein</fullName>
    </submittedName>
</protein>
<name>A0ABU3CHH1_9FLAO</name>
<evidence type="ECO:0000313" key="1">
    <source>
        <dbReference type="EMBL" id="MDT0645799.1"/>
    </source>
</evidence>
<gene>
    <name evidence="1" type="ORF">RM545_03790</name>
</gene>
<reference evidence="1 2" key="1">
    <citation type="submission" date="2023-09" db="EMBL/GenBank/DDBJ databases">
        <authorList>
            <person name="Rey-Velasco X."/>
        </authorList>
    </citation>
    <scope>NUCLEOTIDE SEQUENCE [LARGE SCALE GENOMIC DNA]</scope>
    <source>
        <strain evidence="1 2">F260</strain>
    </source>
</reference>
<dbReference type="EMBL" id="JAVRHO010000004">
    <property type="protein sequence ID" value="MDT0645799.1"/>
    <property type="molecule type" value="Genomic_DNA"/>
</dbReference>
<keyword evidence="2" id="KW-1185">Reference proteome</keyword>
<sequence length="54" mass="6066">MILTELFQEKKKPPENKPVNSDTTLVDENWHFGTASYRLFITAINTTSVGVLVA</sequence>
<comment type="caution">
    <text evidence="1">The sequence shown here is derived from an EMBL/GenBank/DDBJ whole genome shotgun (WGS) entry which is preliminary data.</text>
</comment>
<proteinExistence type="predicted"/>